<evidence type="ECO:0000313" key="4">
    <source>
        <dbReference type="Proteomes" id="UP001209540"/>
    </source>
</evidence>
<reference evidence="3" key="2">
    <citation type="submission" date="2023-02" db="EMBL/GenBank/DDBJ databases">
        <authorList>
            <consortium name="DOE Joint Genome Institute"/>
            <person name="Mondo S.J."/>
            <person name="Chang Y."/>
            <person name="Wang Y."/>
            <person name="Ahrendt S."/>
            <person name="Andreopoulos W."/>
            <person name="Barry K."/>
            <person name="Beard J."/>
            <person name="Benny G.L."/>
            <person name="Blankenship S."/>
            <person name="Bonito G."/>
            <person name="Cuomo C."/>
            <person name="Desiro A."/>
            <person name="Gervers K.A."/>
            <person name="Hundley H."/>
            <person name="Kuo A."/>
            <person name="LaButti K."/>
            <person name="Lang B.F."/>
            <person name="Lipzen A."/>
            <person name="O'Donnell K."/>
            <person name="Pangilinan J."/>
            <person name="Reynolds N."/>
            <person name="Sandor L."/>
            <person name="Smith M.W."/>
            <person name="Tsang A."/>
            <person name="Grigoriev I.V."/>
            <person name="Stajich J.E."/>
            <person name="Spatafora J.W."/>
        </authorList>
    </citation>
    <scope>NUCLEOTIDE SEQUENCE</scope>
    <source>
        <strain evidence="3">RSA 2281</strain>
    </source>
</reference>
<evidence type="ECO:0000256" key="2">
    <source>
        <dbReference type="SAM" id="MobiDB-lite"/>
    </source>
</evidence>
<proteinExistence type="predicted"/>
<comment type="caution">
    <text evidence="3">The sequence shown here is derived from an EMBL/GenBank/DDBJ whole genome shotgun (WGS) entry which is preliminary data.</text>
</comment>
<feature type="compositionally biased region" description="Basic and acidic residues" evidence="2">
    <location>
        <begin position="35"/>
        <end position="61"/>
    </location>
</feature>
<feature type="region of interest" description="Disordered" evidence="2">
    <location>
        <begin position="34"/>
        <end position="130"/>
    </location>
</feature>
<dbReference type="EMBL" id="JAIXMP010000014">
    <property type="protein sequence ID" value="KAI9262139.1"/>
    <property type="molecule type" value="Genomic_DNA"/>
</dbReference>
<reference evidence="3" key="1">
    <citation type="journal article" date="2022" name="IScience">
        <title>Evolution of zygomycete secretomes and the origins of terrestrial fungal ecologies.</title>
        <authorList>
            <person name="Chang Y."/>
            <person name="Wang Y."/>
            <person name="Mondo S."/>
            <person name="Ahrendt S."/>
            <person name="Andreopoulos W."/>
            <person name="Barry K."/>
            <person name="Beard J."/>
            <person name="Benny G.L."/>
            <person name="Blankenship S."/>
            <person name="Bonito G."/>
            <person name="Cuomo C."/>
            <person name="Desiro A."/>
            <person name="Gervers K.A."/>
            <person name="Hundley H."/>
            <person name="Kuo A."/>
            <person name="LaButti K."/>
            <person name="Lang B.F."/>
            <person name="Lipzen A."/>
            <person name="O'Donnell K."/>
            <person name="Pangilinan J."/>
            <person name="Reynolds N."/>
            <person name="Sandor L."/>
            <person name="Smith M.E."/>
            <person name="Tsang A."/>
            <person name="Grigoriev I.V."/>
            <person name="Stajich J.E."/>
            <person name="Spatafora J.W."/>
        </authorList>
    </citation>
    <scope>NUCLEOTIDE SEQUENCE</scope>
    <source>
        <strain evidence="3">RSA 2281</strain>
    </source>
</reference>
<dbReference type="AlphaFoldDB" id="A0AAD5K934"/>
<gene>
    <name evidence="3" type="ORF">BDA99DRAFT_510340</name>
</gene>
<evidence type="ECO:0000313" key="3">
    <source>
        <dbReference type="EMBL" id="KAI9262139.1"/>
    </source>
</evidence>
<dbReference type="Proteomes" id="UP001209540">
    <property type="component" value="Unassembled WGS sequence"/>
</dbReference>
<feature type="region of interest" description="Disordered" evidence="2">
    <location>
        <begin position="156"/>
        <end position="204"/>
    </location>
</feature>
<evidence type="ECO:0000256" key="1">
    <source>
        <dbReference type="SAM" id="Coils"/>
    </source>
</evidence>
<feature type="compositionally biased region" description="Low complexity" evidence="2">
    <location>
        <begin position="158"/>
        <end position="169"/>
    </location>
</feature>
<protein>
    <submittedName>
        <fullName evidence="3">Uncharacterized protein</fullName>
    </submittedName>
</protein>
<sequence>MDPCADQYSFAYSHRGSINHPSVDRLSDFSIISDNSHDHYNSSRNLTREKSLKGTRSDQRPRASSQPVKADRLERNNHDKSFGSEPLPTTTTASASNTRRHYANNSMSMNQSSLRSSQTPSSSIHHSRLLSNVFSDTPSETRLRIERSISNILDQDARSLSRSSSPLSRNNEFGYHEESSRISNDISDQHDDQQEEGVTATTNKKPNVIIEAGSSGLVRTMSQHEINANYHAWESTFQKRTMDAMDERYKQVTTSLESRIKMLEEKMKKANEEMEESREYIRKLHEQPTSINPAGTQADVQVMHEINEIESKSRKVKAIEAMLCDLGFDSIEELDETVHAWRNKARMFDQVQCYVDQIDDLVWSTPFTSILSVCQPEQNNKNHPLLHHSLEDACDKHRAQFEKALLEAKRDKNRAFITEPYSSEHLDVNFKRLVEWAYTVRRVTS</sequence>
<name>A0AAD5K934_9FUNG</name>
<feature type="compositionally biased region" description="Low complexity" evidence="2">
    <location>
        <begin position="104"/>
        <end position="124"/>
    </location>
</feature>
<feature type="coiled-coil region" evidence="1">
    <location>
        <begin position="253"/>
        <end position="287"/>
    </location>
</feature>
<keyword evidence="1" id="KW-0175">Coiled coil</keyword>
<accession>A0AAD5K934</accession>
<keyword evidence="4" id="KW-1185">Reference proteome</keyword>
<feature type="compositionally biased region" description="Basic and acidic residues" evidence="2">
    <location>
        <begin position="69"/>
        <end position="82"/>
    </location>
</feature>
<organism evidence="3 4">
    <name type="scientific">Phascolomyces articulosus</name>
    <dbReference type="NCBI Taxonomy" id="60185"/>
    <lineage>
        <taxon>Eukaryota</taxon>
        <taxon>Fungi</taxon>
        <taxon>Fungi incertae sedis</taxon>
        <taxon>Mucoromycota</taxon>
        <taxon>Mucoromycotina</taxon>
        <taxon>Mucoromycetes</taxon>
        <taxon>Mucorales</taxon>
        <taxon>Lichtheimiaceae</taxon>
        <taxon>Phascolomyces</taxon>
    </lineage>
</organism>